<dbReference type="Proteomes" id="UP001396334">
    <property type="component" value="Unassembled WGS sequence"/>
</dbReference>
<evidence type="ECO:0000313" key="4">
    <source>
        <dbReference type="EMBL" id="KAK9035556.1"/>
    </source>
</evidence>
<dbReference type="InterPro" id="IPR017853">
    <property type="entry name" value="GH"/>
</dbReference>
<reference evidence="4 5" key="1">
    <citation type="journal article" date="2024" name="G3 (Bethesda)">
        <title>Genome assembly of Hibiscus sabdariffa L. provides insights into metabolisms of medicinal natural products.</title>
        <authorList>
            <person name="Kim T."/>
        </authorList>
    </citation>
    <scope>NUCLEOTIDE SEQUENCE [LARGE SCALE GENOMIC DNA]</scope>
    <source>
        <strain evidence="4">TK-2024</strain>
        <tissue evidence="4">Old leaves</tissue>
    </source>
</reference>
<evidence type="ECO:0000256" key="1">
    <source>
        <dbReference type="ARBA" id="ARBA00010838"/>
    </source>
</evidence>
<dbReference type="InterPro" id="IPR001360">
    <property type="entry name" value="Glyco_hydro_1"/>
</dbReference>
<dbReference type="Gene3D" id="3.20.20.80">
    <property type="entry name" value="Glycosidases"/>
    <property type="match status" value="2"/>
</dbReference>
<evidence type="ECO:0000256" key="3">
    <source>
        <dbReference type="RuleBase" id="RU003690"/>
    </source>
</evidence>
<dbReference type="PANTHER" id="PTHR10353:SF29">
    <property type="entry name" value="BETA-GLUCOSIDASE 11"/>
    <property type="match status" value="1"/>
</dbReference>
<keyword evidence="2" id="KW-0378">Hydrolase</keyword>
<gene>
    <name evidence="4" type="ORF">V6N11_077594</name>
</gene>
<keyword evidence="5" id="KW-1185">Reference proteome</keyword>
<evidence type="ECO:0008006" key="6">
    <source>
        <dbReference type="Google" id="ProtNLM"/>
    </source>
</evidence>
<dbReference type="SUPFAM" id="SSF51445">
    <property type="entry name" value="(Trans)glycosidases"/>
    <property type="match status" value="1"/>
</dbReference>
<sequence>MGDVGLWKVSRSTGPCRGYNYWILQKRRGRAETVQDKMKVIWWLFILNLQNMGLVLGVGHHKYSRHDFPPGFVFGSATTAYQVEGAASQDGRTPSIWDTFTHAGYANGATGDVAVDQYHKYKEDVKIMAEMSLDAYSFSISWSRLIPNGRGPLNPKGAQYYNNLINELISHGIQPHVTLTHTDLPQALEDEYGGWLNPRIVGNSSSEPYVVVHNILLAHASATRLYKRTYQEKQKGLIGISIFTFGVVPNTNSTEDVMAAKRLNDFTIGWIANPLVFGDYPDAMKKLVGSRIPTFTNHESELVKGSFDFLGVVHYTTLYVQDDPGSLLWKQRDYYTDIAANITNFEEIFVTAEVSCKILLLLSFVSLWDFVFDKSASFRYPILPWALQGVLEHIKQTYGNPPVYIVENGQRTKRNSTLVDT</sequence>
<organism evidence="4 5">
    <name type="scientific">Hibiscus sabdariffa</name>
    <name type="common">roselle</name>
    <dbReference type="NCBI Taxonomy" id="183260"/>
    <lineage>
        <taxon>Eukaryota</taxon>
        <taxon>Viridiplantae</taxon>
        <taxon>Streptophyta</taxon>
        <taxon>Embryophyta</taxon>
        <taxon>Tracheophyta</taxon>
        <taxon>Spermatophyta</taxon>
        <taxon>Magnoliopsida</taxon>
        <taxon>eudicotyledons</taxon>
        <taxon>Gunneridae</taxon>
        <taxon>Pentapetalae</taxon>
        <taxon>rosids</taxon>
        <taxon>malvids</taxon>
        <taxon>Malvales</taxon>
        <taxon>Malvaceae</taxon>
        <taxon>Malvoideae</taxon>
        <taxon>Hibiscus</taxon>
    </lineage>
</organism>
<accession>A0ABR2TDW5</accession>
<comment type="similarity">
    <text evidence="1 3">Belongs to the glycosyl hydrolase 1 family.</text>
</comment>
<protein>
    <recommendedName>
        <fullName evidence="6">Beta-glucosidase</fullName>
    </recommendedName>
</protein>
<evidence type="ECO:0000313" key="5">
    <source>
        <dbReference type="Proteomes" id="UP001396334"/>
    </source>
</evidence>
<dbReference type="PANTHER" id="PTHR10353">
    <property type="entry name" value="GLYCOSYL HYDROLASE"/>
    <property type="match status" value="1"/>
</dbReference>
<dbReference type="EMBL" id="JBBPBN010000006">
    <property type="protein sequence ID" value="KAK9035556.1"/>
    <property type="molecule type" value="Genomic_DNA"/>
</dbReference>
<name>A0ABR2TDW5_9ROSI</name>
<proteinExistence type="inferred from homology"/>
<evidence type="ECO:0000256" key="2">
    <source>
        <dbReference type="ARBA" id="ARBA00022801"/>
    </source>
</evidence>
<dbReference type="InterPro" id="IPR033132">
    <property type="entry name" value="GH_1_N_CS"/>
</dbReference>
<dbReference type="PROSITE" id="PS00653">
    <property type="entry name" value="GLYCOSYL_HYDROL_F1_2"/>
    <property type="match status" value="1"/>
</dbReference>
<dbReference type="Pfam" id="PF00232">
    <property type="entry name" value="Glyco_hydro_1"/>
    <property type="match status" value="2"/>
</dbReference>
<comment type="caution">
    <text evidence="4">The sequence shown here is derived from an EMBL/GenBank/DDBJ whole genome shotgun (WGS) entry which is preliminary data.</text>
</comment>